<dbReference type="InterPro" id="IPR004027">
    <property type="entry name" value="SEC_C_motif"/>
</dbReference>
<dbReference type="AlphaFoldDB" id="A0A502E8Y2"/>
<organism evidence="1 2">
    <name type="scientific">Mycolicibacterium hodleri</name>
    <dbReference type="NCBI Taxonomy" id="49897"/>
    <lineage>
        <taxon>Bacteria</taxon>
        <taxon>Bacillati</taxon>
        <taxon>Actinomycetota</taxon>
        <taxon>Actinomycetes</taxon>
        <taxon>Mycobacteriales</taxon>
        <taxon>Mycobacteriaceae</taxon>
        <taxon>Mycolicibacterium</taxon>
    </lineage>
</organism>
<dbReference type="RefSeq" id="WP_140690511.1">
    <property type="nucleotide sequence ID" value="NZ_RCZG01000004.1"/>
</dbReference>
<evidence type="ECO:0008006" key="3">
    <source>
        <dbReference type="Google" id="ProtNLM"/>
    </source>
</evidence>
<reference evidence="1 2" key="1">
    <citation type="journal article" date="2019" name="Environ. Microbiol.">
        <title>Species interactions and distinct microbial communities in high Arctic permafrost affected cryosols are associated with the CH4 and CO2 gas fluxes.</title>
        <authorList>
            <person name="Altshuler I."/>
            <person name="Hamel J."/>
            <person name="Turney S."/>
            <person name="Magnuson E."/>
            <person name="Levesque R."/>
            <person name="Greer C."/>
            <person name="Whyte L.G."/>
        </authorList>
    </citation>
    <scope>NUCLEOTIDE SEQUENCE [LARGE SCALE GENOMIC DNA]</scope>
    <source>
        <strain evidence="1 2">S5.20</strain>
    </source>
</reference>
<dbReference type="EMBL" id="RCZG01000004">
    <property type="protein sequence ID" value="TPG34188.1"/>
    <property type="molecule type" value="Genomic_DNA"/>
</dbReference>
<gene>
    <name evidence="1" type="ORF">EAH80_11320</name>
</gene>
<dbReference type="SUPFAM" id="SSF103642">
    <property type="entry name" value="Sec-C motif"/>
    <property type="match status" value="1"/>
</dbReference>
<evidence type="ECO:0000313" key="2">
    <source>
        <dbReference type="Proteomes" id="UP000320095"/>
    </source>
</evidence>
<name>A0A502E8Y2_9MYCO</name>
<accession>A0A502E8Y2</accession>
<dbReference type="Proteomes" id="UP000320095">
    <property type="component" value="Unassembled WGS sequence"/>
</dbReference>
<sequence>MTRLSDRSQRAWLDFASSDRMTGPDGPLPQYCRAMQQVFAEYAEAGLPAVTIAPLRVAPFTAWCAEGGRQPDSPGARAEHAAYLANNADPGLIAWPPARNESCWCGSGCEYKNCCAAMTFGATQ</sequence>
<dbReference type="OrthoDB" id="3343588at2"/>
<comment type="caution">
    <text evidence="1">The sequence shown here is derived from an EMBL/GenBank/DDBJ whole genome shotgun (WGS) entry which is preliminary data.</text>
</comment>
<evidence type="ECO:0000313" key="1">
    <source>
        <dbReference type="EMBL" id="TPG34188.1"/>
    </source>
</evidence>
<proteinExistence type="predicted"/>
<dbReference type="Pfam" id="PF02810">
    <property type="entry name" value="SEC-C"/>
    <property type="match status" value="1"/>
</dbReference>
<keyword evidence="2" id="KW-1185">Reference proteome</keyword>
<protein>
    <recommendedName>
        <fullName evidence="3">SEC-C domain-containing protein</fullName>
    </recommendedName>
</protein>
<dbReference type="Gene3D" id="3.10.450.50">
    <property type="match status" value="1"/>
</dbReference>